<comment type="similarity">
    <text evidence="1">Belongs to the short-chain dehydrogenases/reductases (SDR) family.</text>
</comment>
<protein>
    <submittedName>
        <fullName evidence="3">SDR family oxidoreductase</fullName>
    </submittedName>
</protein>
<dbReference type="PRINTS" id="PR00081">
    <property type="entry name" value="GDHRDH"/>
</dbReference>
<dbReference type="PANTHER" id="PTHR24321">
    <property type="entry name" value="DEHYDROGENASES, SHORT CHAIN"/>
    <property type="match status" value="1"/>
</dbReference>
<accession>A0A8J7SIZ1</accession>
<dbReference type="InterPro" id="IPR036291">
    <property type="entry name" value="NAD(P)-bd_dom_sf"/>
</dbReference>
<evidence type="ECO:0000313" key="3">
    <source>
        <dbReference type="EMBL" id="MBP5857363.1"/>
    </source>
</evidence>
<reference evidence="3" key="1">
    <citation type="submission" date="2021-04" db="EMBL/GenBank/DDBJ databases">
        <authorList>
            <person name="Zhang D.-C."/>
        </authorList>
    </citation>
    <scope>NUCLEOTIDE SEQUENCE</scope>
    <source>
        <strain evidence="3">CGMCC 1.15697</strain>
    </source>
</reference>
<keyword evidence="4" id="KW-1185">Reference proteome</keyword>
<dbReference type="RefSeq" id="WP_210681949.1">
    <property type="nucleotide sequence ID" value="NZ_JAGMWN010000004.1"/>
</dbReference>
<dbReference type="FunFam" id="3.40.50.720:FF:000084">
    <property type="entry name" value="Short-chain dehydrogenase reductase"/>
    <property type="match status" value="1"/>
</dbReference>
<dbReference type="NCBIfam" id="NF005559">
    <property type="entry name" value="PRK07231.1"/>
    <property type="match status" value="1"/>
</dbReference>
<dbReference type="Gene3D" id="3.40.50.720">
    <property type="entry name" value="NAD(P)-binding Rossmann-like Domain"/>
    <property type="match status" value="1"/>
</dbReference>
<keyword evidence="2" id="KW-0560">Oxidoreductase</keyword>
<dbReference type="EMBL" id="JAGMWN010000004">
    <property type="protein sequence ID" value="MBP5857363.1"/>
    <property type="molecule type" value="Genomic_DNA"/>
</dbReference>
<dbReference type="Pfam" id="PF13561">
    <property type="entry name" value="adh_short_C2"/>
    <property type="match status" value="1"/>
</dbReference>
<dbReference type="PRINTS" id="PR00080">
    <property type="entry name" value="SDRFAMILY"/>
</dbReference>
<dbReference type="Proteomes" id="UP000672602">
    <property type="component" value="Unassembled WGS sequence"/>
</dbReference>
<name>A0A8J7SIZ1_9PROT</name>
<dbReference type="SUPFAM" id="SSF51735">
    <property type="entry name" value="NAD(P)-binding Rossmann-fold domains"/>
    <property type="match status" value="1"/>
</dbReference>
<evidence type="ECO:0000256" key="2">
    <source>
        <dbReference type="ARBA" id="ARBA00023002"/>
    </source>
</evidence>
<dbReference type="PANTHER" id="PTHR24321:SF15">
    <property type="entry name" value="OXIDOREDUCTASE UCPA"/>
    <property type="match status" value="1"/>
</dbReference>
<sequence length="268" mass="28287">MTKRLEGKIALVVGAGSVGPGWGNGKATAALFAREGATVVCADVNAKAAEETVEIIKGEGGEAMALSVDVAKSAEIEAVIARTVEAHGRLDVLDYNVGIAHVGGVVELPEAEWDRVFDVNLKGCYLAMKYAIPHMEAAGGGSIVNISSIAAIRYTGVPYSTYYATKAAMNHLTKTTAVQYAPKGIRINAVLPGLMKTPMVEKSTGLAGEYARGDVEEMWKIRDSQCPMGHMGDAWDVANACLFLASDESRYVTGLELVVDGGITLKYS</sequence>
<dbReference type="CDD" id="cd05233">
    <property type="entry name" value="SDR_c"/>
    <property type="match status" value="1"/>
</dbReference>
<dbReference type="GO" id="GO:0016491">
    <property type="term" value="F:oxidoreductase activity"/>
    <property type="evidence" value="ECO:0007669"/>
    <property type="project" value="UniProtKB-KW"/>
</dbReference>
<dbReference type="InterPro" id="IPR002347">
    <property type="entry name" value="SDR_fam"/>
</dbReference>
<comment type="caution">
    <text evidence="3">The sequence shown here is derived from an EMBL/GenBank/DDBJ whole genome shotgun (WGS) entry which is preliminary data.</text>
</comment>
<proteinExistence type="inferred from homology"/>
<dbReference type="AlphaFoldDB" id="A0A8J7SIZ1"/>
<evidence type="ECO:0000313" key="4">
    <source>
        <dbReference type="Proteomes" id="UP000672602"/>
    </source>
</evidence>
<organism evidence="3 4">
    <name type="scientific">Marivibrio halodurans</name>
    <dbReference type="NCBI Taxonomy" id="2039722"/>
    <lineage>
        <taxon>Bacteria</taxon>
        <taxon>Pseudomonadati</taxon>
        <taxon>Pseudomonadota</taxon>
        <taxon>Alphaproteobacteria</taxon>
        <taxon>Rhodospirillales</taxon>
        <taxon>Rhodospirillaceae</taxon>
        <taxon>Marivibrio</taxon>
    </lineage>
</organism>
<evidence type="ECO:0000256" key="1">
    <source>
        <dbReference type="ARBA" id="ARBA00006484"/>
    </source>
</evidence>
<gene>
    <name evidence="3" type="ORF">KAJ83_10115</name>
</gene>